<dbReference type="PANTHER" id="PTHR47117">
    <property type="entry name" value="STAR-RELATED LIPID TRANSFER PROTEIN 9"/>
    <property type="match status" value="1"/>
</dbReference>
<keyword evidence="6 10" id="KW-0175">Coiled coil</keyword>
<proteinExistence type="inferred from homology"/>
<dbReference type="Gene3D" id="6.10.250.2520">
    <property type="match status" value="1"/>
</dbReference>
<dbReference type="PRINTS" id="PR00380">
    <property type="entry name" value="KINESINHEAVY"/>
</dbReference>
<dbReference type="Pfam" id="PF12423">
    <property type="entry name" value="KIF1B"/>
    <property type="match status" value="1"/>
</dbReference>
<dbReference type="InterPro" id="IPR036859">
    <property type="entry name" value="CAP-Gly_dom_sf"/>
</dbReference>
<dbReference type="GO" id="GO:0003777">
    <property type="term" value="F:microtubule motor activity"/>
    <property type="evidence" value="ECO:0007669"/>
    <property type="project" value="InterPro"/>
</dbReference>
<dbReference type="InterPro" id="IPR008984">
    <property type="entry name" value="SMAD_FHA_dom_sf"/>
</dbReference>
<keyword evidence="8" id="KW-0206">Cytoskeleton</keyword>
<feature type="region of interest" description="Disordered" evidence="11">
    <location>
        <begin position="1732"/>
        <end position="1758"/>
    </location>
</feature>
<dbReference type="SMART" id="SM00240">
    <property type="entry name" value="FHA"/>
    <property type="match status" value="1"/>
</dbReference>
<name>A0A813UEM3_9BILA</name>
<keyword evidence="5 9" id="KW-0067">ATP-binding</keyword>
<keyword evidence="2" id="KW-0963">Cytoplasm</keyword>
<dbReference type="Proteomes" id="UP000681722">
    <property type="component" value="Unassembled WGS sequence"/>
</dbReference>
<dbReference type="Gene3D" id="3.40.850.10">
    <property type="entry name" value="Kinesin motor domain"/>
    <property type="match status" value="1"/>
</dbReference>
<dbReference type="InterPro" id="IPR019821">
    <property type="entry name" value="Kinesin_motor_CS"/>
</dbReference>
<gene>
    <name evidence="15" type="ORF">GPM918_LOCUS4831</name>
    <name evidence="16" type="ORF">SRO942_LOCUS4832</name>
</gene>
<evidence type="ECO:0000256" key="6">
    <source>
        <dbReference type="ARBA" id="ARBA00023054"/>
    </source>
</evidence>
<dbReference type="PROSITE" id="PS50245">
    <property type="entry name" value="CAP_GLY_2"/>
    <property type="match status" value="1"/>
</dbReference>
<dbReference type="OrthoDB" id="3176171at2759"/>
<evidence type="ECO:0000259" key="13">
    <source>
        <dbReference type="PROSITE" id="PS50067"/>
    </source>
</evidence>
<dbReference type="Pfam" id="PF00498">
    <property type="entry name" value="FHA"/>
    <property type="match status" value="1"/>
</dbReference>
<dbReference type="SUPFAM" id="SSF49879">
    <property type="entry name" value="SMAD/FHA domain"/>
    <property type="match status" value="1"/>
</dbReference>
<evidence type="ECO:0000313" key="16">
    <source>
        <dbReference type="EMBL" id="CAF3613458.1"/>
    </source>
</evidence>
<feature type="region of interest" description="Disordered" evidence="11">
    <location>
        <begin position="952"/>
        <end position="974"/>
    </location>
</feature>
<dbReference type="Pfam" id="PF12473">
    <property type="entry name" value="DUF3694"/>
    <property type="match status" value="1"/>
</dbReference>
<feature type="domain" description="CAP-Gly" evidence="14">
    <location>
        <begin position="1842"/>
        <end position="1884"/>
    </location>
</feature>
<dbReference type="SMART" id="SM01052">
    <property type="entry name" value="CAP_GLY"/>
    <property type="match status" value="1"/>
</dbReference>
<evidence type="ECO:0000313" key="17">
    <source>
        <dbReference type="Proteomes" id="UP000663829"/>
    </source>
</evidence>
<evidence type="ECO:0000256" key="7">
    <source>
        <dbReference type="ARBA" id="ARBA00023175"/>
    </source>
</evidence>
<dbReference type="SUPFAM" id="SSF74924">
    <property type="entry name" value="Cap-Gly domain"/>
    <property type="match status" value="1"/>
</dbReference>
<dbReference type="PROSITE" id="PS50067">
    <property type="entry name" value="KINESIN_MOTOR_2"/>
    <property type="match status" value="1"/>
</dbReference>
<comment type="caution">
    <text evidence="15">The sequence shown here is derived from an EMBL/GenBank/DDBJ whole genome shotgun (WGS) entry which is preliminary data.</text>
</comment>
<accession>A0A813UEM3</accession>
<feature type="coiled-coil region" evidence="10">
    <location>
        <begin position="393"/>
        <end position="437"/>
    </location>
</feature>
<dbReference type="GO" id="GO:0008017">
    <property type="term" value="F:microtubule binding"/>
    <property type="evidence" value="ECO:0007669"/>
    <property type="project" value="InterPro"/>
</dbReference>
<dbReference type="SMART" id="SM00129">
    <property type="entry name" value="KISc"/>
    <property type="match status" value="1"/>
</dbReference>
<dbReference type="InterPro" id="IPR036961">
    <property type="entry name" value="Kinesin_motor_dom_sf"/>
</dbReference>
<dbReference type="InterPro" id="IPR022140">
    <property type="entry name" value="Kinesin-like_KIF1-typ"/>
</dbReference>
<dbReference type="InterPro" id="IPR022164">
    <property type="entry name" value="Kinesin-like"/>
</dbReference>
<feature type="region of interest" description="Disordered" evidence="11">
    <location>
        <begin position="1466"/>
        <end position="1507"/>
    </location>
</feature>
<evidence type="ECO:0000256" key="10">
    <source>
        <dbReference type="SAM" id="Coils"/>
    </source>
</evidence>
<feature type="compositionally biased region" description="Acidic residues" evidence="11">
    <location>
        <begin position="900"/>
        <end position="910"/>
    </location>
</feature>
<keyword evidence="4 9" id="KW-0547">Nucleotide-binding</keyword>
<feature type="compositionally biased region" description="Polar residues" evidence="11">
    <location>
        <begin position="1473"/>
        <end position="1507"/>
    </location>
</feature>
<dbReference type="Pfam" id="PF01302">
    <property type="entry name" value="CAP_GLY"/>
    <property type="match status" value="1"/>
</dbReference>
<feature type="binding site" evidence="9">
    <location>
        <begin position="101"/>
        <end position="108"/>
    </location>
    <ligand>
        <name>ATP</name>
        <dbReference type="ChEBI" id="CHEBI:30616"/>
    </ligand>
</feature>
<evidence type="ECO:0000259" key="14">
    <source>
        <dbReference type="PROSITE" id="PS50245"/>
    </source>
</evidence>
<dbReference type="Gene3D" id="2.60.200.20">
    <property type="match status" value="1"/>
</dbReference>
<dbReference type="InterPro" id="IPR000938">
    <property type="entry name" value="CAP-Gly_domain"/>
</dbReference>
<dbReference type="PROSITE" id="PS00411">
    <property type="entry name" value="KINESIN_MOTOR_1"/>
    <property type="match status" value="1"/>
</dbReference>
<keyword evidence="17" id="KW-1185">Reference proteome</keyword>
<comment type="similarity">
    <text evidence="9">Belongs to the TRAFAC class myosin-kinesin ATPase superfamily. Kinesin family.</text>
</comment>
<evidence type="ECO:0000256" key="1">
    <source>
        <dbReference type="ARBA" id="ARBA00004245"/>
    </source>
</evidence>
<dbReference type="InterPro" id="IPR000253">
    <property type="entry name" value="FHA_dom"/>
</dbReference>
<protein>
    <recommendedName>
        <fullName evidence="18">Kinesin-like protein KIF13A</fullName>
    </recommendedName>
</protein>
<dbReference type="Pfam" id="PF00225">
    <property type="entry name" value="Kinesin"/>
    <property type="match status" value="1"/>
</dbReference>
<keyword evidence="7 9" id="KW-0505">Motor protein</keyword>
<dbReference type="Proteomes" id="UP000663829">
    <property type="component" value="Unassembled WGS sequence"/>
</dbReference>
<feature type="region of interest" description="Disordered" evidence="11">
    <location>
        <begin position="1554"/>
        <end position="1573"/>
    </location>
</feature>
<feature type="domain" description="Kinesin motor" evidence="13">
    <location>
        <begin position="10"/>
        <end position="378"/>
    </location>
</feature>
<evidence type="ECO:0000313" key="15">
    <source>
        <dbReference type="EMBL" id="CAF0826611.1"/>
    </source>
</evidence>
<evidence type="ECO:0000256" key="11">
    <source>
        <dbReference type="SAM" id="MobiDB-lite"/>
    </source>
</evidence>
<comment type="subcellular location">
    <subcellularLocation>
        <location evidence="1">Cytoplasm</location>
        <location evidence="1">Cytoskeleton</location>
    </subcellularLocation>
</comment>
<dbReference type="GO" id="GO:0005524">
    <property type="term" value="F:ATP binding"/>
    <property type="evidence" value="ECO:0007669"/>
    <property type="project" value="UniProtKB-UniRule"/>
</dbReference>
<dbReference type="FunFam" id="3.40.850.10:FF:000167">
    <property type="entry name" value="Uncharacterized protein"/>
    <property type="match status" value="1"/>
</dbReference>
<organism evidence="15 17">
    <name type="scientific">Didymodactylos carnosus</name>
    <dbReference type="NCBI Taxonomy" id="1234261"/>
    <lineage>
        <taxon>Eukaryota</taxon>
        <taxon>Metazoa</taxon>
        <taxon>Spiralia</taxon>
        <taxon>Gnathifera</taxon>
        <taxon>Rotifera</taxon>
        <taxon>Eurotatoria</taxon>
        <taxon>Bdelloidea</taxon>
        <taxon>Philodinida</taxon>
        <taxon>Philodinidae</taxon>
        <taxon>Didymodactylos</taxon>
    </lineage>
</organism>
<evidence type="ECO:0000256" key="4">
    <source>
        <dbReference type="ARBA" id="ARBA00022741"/>
    </source>
</evidence>
<feature type="compositionally biased region" description="Polar residues" evidence="11">
    <location>
        <begin position="877"/>
        <end position="893"/>
    </location>
</feature>
<evidence type="ECO:0000256" key="9">
    <source>
        <dbReference type="PROSITE-ProRule" id="PRU00283"/>
    </source>
</evidence>
<evidence type="ECO:0000256" key="2">
    <source>
        <dbReference type="ARBA" id="ARBA00022490"/>
    </source>
</evidence>
<dbReference type="EMBL" id="CAJOBC010000669">
    <property type="protein sequence ID" value="CAF3613458.1"/>
    <property type="molecule type" value="Genomic_DNA"/>
</dbReference>
<evidence type="ECO:0000256" key="8">
    <source>
        <dbReference type="ARBA" id="ARBA00023212"/>
    </source>
</evidence>
<dbReference type="PROSITE" id="PS50006">
    <property type="entry name" value="FHA_DOMAIN"/>
    <property type="match status" value="1"/>
</dbReference>
<dbReference type="InterPro" id="IPR032405">
    <property type="entry name" value="Kinesin_assoc"/>
</dbReference>
<dbReference type="GO" id="GO:0007018">
    <property type="term" value="P:microtubule-based movement"/>
    <property type="evidence" value="ECO:0007669"/>
    <property type="project" value="InterPro"/>
</dbReference>
<dbReference type="EMBL" id="CAJNOQ010000669">
    <property type="protein sequence ID" value="CAF0826611.1"/>
    <property type="molecule type" value="Genomic_DNA"/>
</dbReference>
<dbReference type="InterPro" id="IPR001752">
    <property type="entry name" value="Kinesin_motor_dom"/>
</dbReference>
<dbReference type="InterPro" id="IPR027417">
    <property type="entry name" value="P-loop_NTPase"/>
</dbReference>
<keyword evidence="3" id="KW-0493">Microtubule</keyword>
<reference evidence="15" key="1">
    <citation type="submission" date="2021-02" db="EMBL/GenBank/DDBJ databases">
        <authorList>
            <person name="Nowell W R."/>
        </authorList>
    </citation>
    <scope>NUCLEOTIDE SEQUENCE</scope>
</reference>
<evidence type="ECO:0008006" key="18">
    <source>
        <dbReference type="Google" id="ProtNLM"/>
    </source>
</evidence>
<evidence type="ECO:0000256" key="5">
    <source>
        <dbReference type="ARBA" id="ARBA00022840"/>
    </source>
</evidence>
<dbReference type="Gene3D" id="2.30.30.190">
    <property type="entry name" value="CAP Gly-rich-like domain"/>
    <property type="match status" value="1"/>
</dbReference>
<dbReference type="SUPFAM" id="SSF52540">
    <property type="entry name" value="P-loop containing nucleoside triphosphate hydrolases"/>
    <property type="match status" value="1"/>
</dbReference>
<feature type="domain" description="FHA" evidence="12">
    <location>
        <begin position="498"/>
        <end position="550"/>
    </location>
</feature>
<feature type="region of interest" description="Disordered" evidence="11">
    <location>
        <begin position="877"/>
        <end position="913"/>
    </location>
</feature>
<evidence type="ECO:0000259" key="12">
    <source>
        <dbReference type="PROSITE" id="PS50006"/>
    </source>
</evidence>
<sequence>MAKASTTESRVQVAVRARPLNQREIDLKSPIIVSIHNSQILLNKPNDRHNTPKTFSYDFCFDSMYANSSNYASQEHIFQTLGEEIIQNAFEGYNACVFAYGQTGSGKSFTMMGTHNDRGLIPRLCQTMFDRISKEEISTDFNDDTKQSIDDSDDSSAAFSMKFSSSYRVEVSYFEIYNEKVRDLLNPNNNHQALKVRENKILGPYVDGLSQSAVISYSEIETLLIEGNNYRTVASTNMNNESSRSHAVFTLKYTQTLISDSTKGVKVSKVSLVDLAGSERASKSGAQAEYIRFREGCNINKSLSTLGLVISTLAQQQTTTDKSKKPFVPYRDSVLTWLLKDSLGGNSRTIMIATISSANDNYEETLSTLRYAEQAKKIVNHASINEDEPGSIIRELRNEIDKLRKELADAKETKKSSEKLNAEINENEKLMRTITKDWYERVAETEKISKERHEILEKAGISVCSSGIGLEKDKLYLVNLNPDPSFNELLVYYLKTRTSVGRPDATVKQDIELIGVGISPEHCVFEIRNQNQVYLTSINKSKTYVNGQLIDNERHLHHGDRILCGCSHFFRLNLPSERTLLNNSATPAMNTIDGSYYSFVDAQQEVLLNQLAADPLTKELRSFLKESDIEQDKSRILSKKTSDVYEREIEYLKQQLMRSISTNLPDRKLSHKNRAMEESFSKWRYSNILVNDSEESRAFFAKLKQELIRVNALVSEANTISSEMQRQTIFAVMLQIPVSYLKPNERAATNLCEPAVQVKRRTFIPQIWNVEKFECKLSDMREAYYEWRSAMSGNKLPSSISTMKDDPFFDVQDCHNLIGVANIFLKALFYDSKLDYLVPIINTQGQISGALHVILLQIGSSPIKKLNDVKSNGIRQSFSDSISDDSVNGSRNGSQNSMEQSDEDEEESDVADQHVPSNRITVKFIIKEVRDLPPSEAESVVCRYSFMNQKQQQSASSVRSNRYDDDNNGVQGDALKKPRTFVFNHEKEYTFTLTADFISTCLESAISIEVWYQYNSVPLPFGNNDQDRRDAEIRALSNRWKEVKRHVQYAIEIHELDSSGRWEPVEVDSSNSNIISGGIYRLRQGQSKRLVARLRVIPQSGTMPLVLHAIRSVEIGSINTRKINAPKQLDSYQDEELQNLRHEWLDLIEKRKSYLESEIKLLSQQTNKTPNDIERETTLLEQLVRLAEERNFAEFPPPGSGIPGSPPMWSPPPTIEEHRPLIFLDLDPVNMNTENDTAGLRATLNEEKKNDMFRLALLHHDSDENKAGLVHRVRGVAQWDPSIHEASELNRVTPNNTLVYMIVKIIVLISQPVRMELVLRKRIATTIQKTDGWWSSSKAMKYLLGYRSYKRTSVVYEIVSSIPKFIHEIEDRKSLALVAGSECHSGTYVEKYIQYASAVDSLLLLDKLRQEVSLMECSTKQQQQQQTIRKATSVPNIMNQQNTGNRFTISSPTYQSGLNNVNSNIKDEHDVSKNSSQSFHKVTDNNHQSPMKKTPSITNDRQNPFYNDKLSNSSFLYPHSDSPTLSPSTTTNLHSPQVKTLNTPFSQFSRSELNVSQFSTPNRLNNNEEERTRTEKLHTKLKDDMYDDKFDQKSTPLSHLHFEPCTPSMLTRSLYIEKECPQPVQVSTLCLRPEDLFTTPNEENEQELLSTSTLEEKYTFPPKSQNTAQLTPTLTVGNLNENNSSLNATDNRRSDHLIKKNLNNTIENEPTTPNRLSSTKLVMPSVIFSTNVQSYPSNSNSQSENNSIESNEQQLSQQKENVLEHAMPLLSSKEISRPLLTGKPISGLNMKKDMNDLLQSAIISPNEPVELSNGLKVIVGLKVIITTPKHIFKKRGTVRFIGTTKFQTGLWFGIELEEPVGLNDGSVHGIRYFSCAEKRGVFVREDKIEPLDQS</sequence>
<dbReference type="Pfam" id="PF16183">
    <property type="entry name" value="Kinesin_assoc"/>
    <property type="match status" value="1"/>
</dbReference>
<dbReference type="GO" id="GO:0005874">
    <property type="term" value="C:microtubule"/>
    <property type="evidence" value="ECO:0007669"/>
    <property type="project" value="UniProtKB-KW"/>
</dbReference>
<evidence type="ECO:0000256" key="3">
    <source>
        <dbReference type="ARBA" id="ARBA00022701"/>
    </source>
</evidence>